<feature type="region of interest" description="Disordered" evidence="1">
    <location>
        <begin position="61"/>
        <end position="97"/>
    </location>
</feature>
<accession>A0A388KKM3</accession>
<reference evidence="2 3" key="1">
    <citation type="journal article" date="2018" name="Cell">
        <title>The Chara Genome: Secondary Complexity and Implications for Plant Terrestrialization.</title>
        <authorList>
            <person name="Nishiyama T."/>
            <person name="Sakayama H."/>
            <person name="Vries J.D."/>
            <person name="Buschmann H."/>
            <person name="Saint-Marcoux D."/>
            <person name="Ullrich K.K."/>
            <person name="Haas F.B."/>
            <person name="Vanderstraeten L."/>
            <person name="Becker D."/>
            <person name="Lang D."/>
            <person name="Vosolsobe S."/>
            <person name="Rombauts S."/>
            <person name="Wilhelmsson P.K.I."/>
            <person name="Janitza P."/>
            <person name="Kern R."/>
            <person name="Heyl A."/>
            <person name="Rumpler F."/>
            <person name="Villalobos L.I.A.C."/>
            <person name="Clay J.M."/>
            <person name="Skokan R."/>
            <person name="Toyoda A."/>
            <person name="Suzuki Y."/>
            <person name="Kagoshima H."/>
            <person name="Schijlen E."/>
            <person name="Tajeshwar N."/>
            <person name="Catarino B."/>
            <person name="Hetherington A.J."/>
            <person name="Saltykova A."/>
            <person name="Bonnot C."/>
            <person name="Breuninger H."/>
            <person name="Symeonidi A."/>
            <person name="Radhakrishnan G.V."/>
            <person name="Van Nieuwerburgh F."/>
            <person name="Deforce D."/>
            <person name="Chang C."/>
            <person name="Karol K.G."/>
            <person name="Hedrich R."/>
            <person name="Ulvskov P."/>
            <person name="Glockner G."/>
            <person name="Delwiche C.F."/>
            <person name="Petrasek J."/>
            <person name="Van de Peer Y."/>
            <person name="Friml J."/>
            <person name="Beilby M."/>
            <person name="Dolan L."/>
            <person name="Kohara Y."/>
            <person name="Sugano S."/>
            <person name="Fujiyama A."/>
            <person name="Delaux P.-M."/>
            <person name="Quint M."/>
            <person name="TheiBen G."/>
            <person name="Hagemann M."/>
            <person name="Harholt J."/>
            <person name="Dunand C."/>
            <person name="Zachgo S."/>
            <person name="Langdale J."/>
            <person name="Maumus F."/>
            <person name="Straeten D.V.D."/>
            <person name="Gould S.B."/>
            <person name="Rensing S.A."/>
        </authorList>
    </citation>
    <scope>NUCLEOTIDE SEQUENCE [LARGE SCALE GENOMIC DNA]</scope>
    <source>
        <strain evidence="2 3">S276</strain>
    </source>
</reference>
<evidence type="ECO:0000256" key="1">
    <source>
        <dbReference type="SAM" id="MobiDB-lite"/>
    </source>
</evidence>
<comment type="caution">
    <text evidence="2">The sequence shown here is derived from an EMBL/GenBank/DDBJ whole genome shotgun (WGS) entry which is preliminary data.</text>
</comment>
<organism evidence="2 3">
    <name type="scientific">Chara braunii</name>
    <name type="common">Braun's stonewort</name>
    <dbReference type="NCBI Taxonomy" id="69332"/>
    <lineage>
        <taxon>Eukaryota</taxon>
        <taxon>Viridiplantae</taxon>
        <taxon>Streptophyta</taxon>
        <taxon>Charophyceae</taxon>
        <taxon>Charales</taxon>
        <taxon>Characeae</taxon>
        <taxon>Chara</taxon>
    </lineage>
</organism>
<keyword evidence="3" id="KW-1185">Reference proteome</keyword>
<gene>
    <name evidence="2" type="ORF">CBR_g6726</name>
</gene>
<dbReference type="Gramene" id="GBG70600">
    <property type="protein sequence ID" value="GBG70600"/>
    <property type="gene ID" value="CBR_g6726"/>
</dbReference>
<dbReference type="AlphaFoldDB" id="A0A388KKM3"/>
<name>A0A388KKM3_CHABU</name>
<dbReference type="EMBL" id="BFEA01000133">
    <property type="protein sequence ID" value="GBG70600.1"/>
    <property type="molecule type" value="Genomic_DNA"/>
</dbReference>
<protein>
    <submittedName>
        <fullName evidence="2">Uncharacterized protein</fullName>
    </submittedName>
</protein>
<proteinExistence type="predicted"/>
<dbReference type="Proteomes" id="UP000265515">
    <property type="component" value="Unassembled WGS sequence"/>
</dbReference>
<evidence type="ECO:0000313" key="2">
    <source>
        <dbReference type="EMBL" id="GBG70600.1"/>
    </source>
</evidence>
<evidence type="ECO:0000313" key="3">
    <source>
        <dbReference type="Proteomes" id="UP000265515"/>
    </source>
</evidence>
<sequence length="97" mass="10327">MARDIENLMKAIYMKARRTLSRILILNLLLRSSAPATPAALDRLVAAGDGYGGDYRPPLVGGDGTAAIDPSSSPSSPSKRCRYSRGFKGGQEGEDTK</sequence>